<dbReference type="STRING" id="121224.E0VN26"/>
<dbReference type="EnsemblMetazoa" id="PHUM327410-RA">
    <property type="protein sequence ID" value="PHUM327410-PA"/>
    <property type="gene ID" value="PHUM327410"/>
</dbReference>
<dbReference type="OrthoDB" id="2248459at2759"/>
<dbReference type="AlphaFoldDB" id="E0VN26"/>
<dbReference type="CTD" id="8236168"/>
<evidence type="ECO:0000259" key="3">
    <source>
        <dbReference type="SMART" id="SM00128"/>
    </source>
</evidence>
<dbReference type="Gene3D" id="3.60.10.10">
    <property type="entry name" value="Endonuclease/exonuclease/phosphatase"/>
    <property type="match status" value="1"/>
</dbReference>
<feature type="domain" description="Inositol polyphosphate-related phosphatase" evidence="3">
    <location>
        <begin position="339"/>
        <end position="637"/>
    </location>
</feature>
<feature type="compositionally biased region" description="Acidic residues" evidence="1">
    <location>
        <begin position="180"/>
        <end position="193"/>
    </location>
</feature>
<evidence type="ECO:0000313" key="4">
    <source>
        <dbReference type="EMBL" id="EEB14792.1"/>
    </source>
</evidence>
<dbReference type="EMBL" id="DS235332">
    <property type="protein sequence ID" value="EEB14792.1"/>
    <property type="molecule type" value="Genomic_DNA"/>
</dbReference>
<keyword evidence="2" id="KW-0812">Transmembrane</keyword>
<feature type="compositionally biased region" description="Polar residues" evidence="1">
    <location>
        <begin position="229"/>
        <end position="245"/>
    </location>
</feature>
<dbReference type="GO" id="GO:0004439">
    <property type="term" value="F:phosphatidylinositol-4,5-bisphosphate 5-phosphatase activity"/>
    <property type="evidence" value="ECO:0007669"/>
    <property type="project" value="UniProtKB-EC"/>
</dbReference>
<feature type="compositionally biased region" description="Polar residues" evidence="1">
    <location>
        <begin position="195"/>
        <end position="213"/>
    </location>
</feature>
<dbReference type="EC" id="3.1.3.36" evidence="4"/>
<evidence type="ECO:0000313" key="6">
    <source>
        <dbReference type="Proteomes" id="UP000009046"/>
    </source>
</evidence>
<dbReference type="InParanoid" id="E0VN26"/>
<reference evidence="5" key="3">
    <citation type="submission" date="2020-05" db="UniProtKB">
        <authorList>
            <consortium name="EnsemblMetazoa"/>
        </authorList>
    </citation>
    <scope>IDENTIFICATION</scope>
    <source>
        <strain evidence="5">USDA</strain>
    </source>
</reference>
<feature type="region of interest" description="Disordered" evidence="1">
    <location>
        <begin position="109"/>
        <end position="139"/>
    </location>
</feature>
<feature type="region of interest" description="Disordered" evidence="1">
    <location>
        <begin position="162"/>
        <end position="256"/>
    </location>
</feature>
<keyword evidence="6" id="KW-1185">Reference proteome</keyword>
<reference evidence="4" key="2">
    <citation type="submission" date="2007-04" db="EMBL/GenBank/DDBJ databases">
        <title>The genome of the human body louse.</title>
        <authorList>
            <consortium name="The Human Body Louse Genome Consortium"/>
            <person name="Kirkness E."/>
            <person name="Walenz B."/>
            <person name="Hass B."/>
            <person name="Bruggner R."/>
            <person name="Strausberg R."/>
        </authorList>
    </citation>
    <scope>NUCLEOTIDE SEQUENCE</scope>
    <source>
        <strain evidence="4">USDA</strain>
    </source>
</reference>
<sequence>MGEFEKNSQQYIPQQKVKTKLLSCKQLTQSKSKVGCLKPGSEEENIVETMSNSKLTSPKKSRNILRKNLMRGHSDPESRTTRLSLCCAVTESSSHTPPHSNHFQVSHGGNHYEDDEPQIIHTKDSDSTSNKNVGSFPITVTNDKNQVENITCKINEKEFKCSLSKPPSCTSSPAKYANHDDDDDNNDNEDDDNNVSSASSTNSLTLCQNNNNIPRRHHSKRLSVDNLMLSPSSPTLSARHSSPDSVKSVPHVKDRRRRMSHDAIKENKNNSNVLINNLNISNQNKHPSMDSLARQSLLAAQVLHLIPADKARERNFLQGRVGANSMLGPLELDRVLPTREIKIFIGTWNMNGEPPPSELNDFMLPDGLEHVPDIIAVGTQESSPERFDWEVKIQETIGPSHVLFHSAALGTIHLAIFLRRDLLWYCSVPEESSQNVRPGMAFRTKGAVAIAFILFGTSYLFITSHLTAHQEKVKERIHDVKRIVRSLDLPKNLPLRHRIKSKDVTQNFDCVFWFGDLNFRLAQPREDVLHWVEEYKFPLLVDLKTDQLKKLILDGTCLSTFQEGSITFPPTYKYDVGTQNFDTSSKQRTPAYTDRILFKSKGGNLSCVTYSSVPTICTSDHKPVWGVYRGVVRPGIDT</sequence>
<dbReference type="HOGENOM" id="CLU_011711_5_4_1"/>
<dbReference type="SMART" id="SM00128">
    <property type="entry name" value="IPPc"/>
    <property type="match status" value="1"/>
</dbReference>
<protein>
    <submittedName>
        <fullName evidence="4">72 kDa inositol polyphosphate 5-phosphatase, putative</fullName>
        <ecNumber evidence="4">3.1.3.36</ecNumber>
    </submittedName>
</protein>
<evidence type="ECO:0000256" key="2">
    <source>
        <dbReference type="SAM" id="Phobius"/>
    </source>
</evidence>
<dbReference type="PANTHER" id="PTHR47039">
    <property type="entry name" value="INOSITOL POLYPHOSPHATE 5-PHOSPHATASE E"/>
    <property type="match status" value="1"/>
</dbReference>
<proteinExistence type="predicted"/>
<name>E0VN26_PEDHC</name>
<dbReference type="Proteomes" id="UP000009046">
    <property type="component" value="Unassembled WGS sequence"/>
</dbReference>
<dbReference type="EMBL" id="AAZO01003803">
    <property type="status" value="NOT_ANNOTATED_CDS"/>
    <property type="molecule type" value="Genomic_DNA"/>
</dbReference>
<organism>
    <name type="scientific">Pediculus humanus subsp. corporis</name>
    <name type="common">Body louse</name>
    <dbReference type="NCBI Taxonomy" id="121224"/>
    <lineage>
        <taxon>Eukaryota</taxon>
        <taxon>Metazoa</taxon>
        <taxon>Ecdysozoa</taxon>
        <taxon>Arthropoda</taxon>
        <taxon>Hexapoda</taxon>
        <taxon>Insecta</taxon>
        <taxon>Pterygota</taxon>
        <taxon>Neoptera</taxon>
        <taxon>Paraneoptera</taxon>
        <taxon>Psocodea</taxon>
        <taxon>Troctomorpha</taxon>
        <taxon>Phthiraptera</taxon>
        <taxon>Anoplura</taxon>
        <taxon>Pediculidae</taxon>
        <taxon>Pediculus</taxon>
    </lineage>
</organism>
<dbReference type="SUPFAM" id="SSF56219">
    <property type="entry name" value="DNase I-like"/>
    <property type="match status" value="1"/>
</dbReference>
<dbReference type="InterPro" id="IPR053321">
    <property type="entry name" value="IPP-5-Phosphatase_Type_IV"/>
</dbReference>
<dbReference type="RefSeq" id="XP_002427530.1">
    <property type="nucleotide sequence ID" value="XM_002427485.1"/>
</dbReference>
<dbReference type="InterPro" id="IPR036691">
    <property type="entry name" value="Endo/exonu/phosph_ase_sf"/>
</dbReference>
<dbReference type="InterPro" id="IPR000300">
    <property type="entry name" value="IPPc"/>
</dbReference>
<dbReference type="eggNOG" id="KOG0565">
    <property type="taxonomic scope" value="Eukaryota"/>
</dbReference>
<dbReference type="Pfam" id="PF22669">
    <property type="entry name" value="Exo_endo_phos2"/>
    <property type="match status" value="1"/>
</dbReference>
<keyword evidence="2" id="KW-0472">Membrane</keyword>
<gene>
    <name evidence="5" type="primary">8236168</name>
    <name evidence="4" type="ORF">Phum_PHUM327410</name>
</gene>
<dbReference type="GeneID" id="8236168"/>
<dbReference type="PANTHER" id="PTHR47039:SF1">
    <property type="entry name" value="INOSITOL POLYPHOSPHATE 5-PHOSPHATASE E"/>
    <property type="match status" value="1"/>
</dbReference>
<reference evidence="4" key="1">
    <citation type="submission" date="2007-04" db="EMBL/GenBank/DDBJ databases">
        <title>Annotation of Pediculus humanus corporis strain USDA.</title>
        <authorList>
            <person name="Kirkness E."/>
            <person name="Hannick L."/>
            <person name="Hass B."/>
            <person name="Bruggner R."/>
            <person name="Lawson D."/>
            <person name="Bidwell S."/>
            <person name="Joardar V."/>
            <person name="Caler E."/>
            <person name="Walenz B."/>
            <person name="Inman J."/>
            <person name="Schobel S."/>
            <person name="Galinsky K."/>
            <person name="Amedeo P."/>
            <person name="Strausberg R."/>
        </authorList>
    </citation>
    <scope>NUCLEOTIDE SEQUENCE</scope>
    <source>
        <strain evidence="4">USDA</strain>
    </source>
</reference>
<feature type="transmembrane region" description="Helical" evidence="2">
    <location>
        <begin position="447"/>
        <end position="468"/>
    </location>
</feature>
<evidence type="ECO:0000313" key="5">
    <source>
        <dbReference type="EnsemblMetazoa" id="PHUM327410-PA"/>
    </source>
</evidence>
<dbReference type="VEuPathDB" id="VectorBase:PHUM327410"/>
<evidence type="ECO:0000256" key="1">
    <source>
        <dbReference type="SAM" id="MobiDB-lite"/>
    </source>
</evidence>
<keyword evidence="2" id="KW-1133">Transmembrane helix</keyword>
<accession>E0VN26</accession>
<dbReference type="KEGG" id="phu:Phum_PHUM327410"/>
<dbReference type="GO" id="GO:0046856">
    <property type="term" value="P:phosphatidylinositol dephosphorylation"/>
    <property type="evidence" value="ECO:0007669"/>
    <property type="project" value="InterPro"/>
</dbReference>
<feature type="compositionally biased region" description="Polar residues" evidence="1">
    <location>
        <begin position="127"/>
        <end position="139"/>
    </location>
</feature>
<dbReference type="FunCoup" id="E0VN26">
    <property type="interactions" value="1148"/>
</dbReference>
<keyword evidence="4" id="KW-0378">Hydrolase</keyword>